<dbReference type="PANTHER" id="PTHR46796">
    <property type="entry name" value="HTH-TYPE TRANSCRIPTIONAL ACTIVATOR RHAS-RELATED"/>
    <property type="match status" value="1"/>
</dbReference>
<dbReference type="InterPro" id="IPR050204">
    <property type="entry name" value="AraC_XylS_family_regulators"/>
</dbReference>
<keyword evidence="1" id="KW-0805">Transcription regulation</keyword>
<dbReference type="InterPro" id="IPR009057">
    <property type="entry name" value="Homeodomain-like_sf"/>
</dbReference>
<name>A0A250J0C8_9BACT</name>
<dbReference type="SMART" id="SM00342">
    <property type="entry name" value="HTH_ARAC"/>
    <property type="match status" value="1"/>
</dbReference>
<evidence type="ECO:0000313" key="6">
    <source>
        <dbReference type="Proteomes" id="UP000217257"/>
    </source>
</evidence>
<protein>
    <submittedName>
        <fullName evidence="5">AraC family transcriptional regulator</fullName>
    </submittedName>
</protein>
<dbReference type="SUPFAM" id="SSF46689">
    <property type="entry name" value="Homeodomain-like"/>
    <property type="match status" value="2"/>
</dbReference>
<accession>A0A250J0C8</accession>
<dbReference type="GO" id="GO:0003700">
    <property type="term" value="F:DNA-binding transcription factor activity"/>
    <property type="evidence" value="ECO:0007669"/>
    <property type="project" value="InterPro"/>
</dbReference>
<reference evidence="5 6" key="1">
    <citation type="submission" date="2017-06" db="EMBL/GenBank/DDBJ databases">
        <title>Sequencing and comparative analysis of myxobacterial genomes.</title>
        <authorList>
            <person name="Rupp O."/>
            <person name="Goesmann A."/>
            <person name="Sogaard-Andersen L."/>
        </authorList>
    </citation>
    <scope>NUCLEOTIDE SEQUENCE [LARGE SCALE GENOMIC DNA]</scope>
    <source>
        <strain evidence="5 6">DSM 52655</strain>
    </source>
</reference>
<dbReference type="GO" id="GO:0043565">
    <property type="term" value="F:sequence-specific DNA binding"/>
    <property type="evidence" value="ECO:0007669"/>
    <property type="project" value="InterPro"/>
</dbReference>
<proteinExistence type="predicted"/>
<dbReference type="KEGG" id="cfus:CYFUS_002395"/>
<dbReference type="Proteomes" id="UP000217257">
    <property type="component" value="Chromosome"/>
</dbReference>
<dbReference type="PROSITE" id="PS01124">
    <property type="entry name" value="HTH_ARAC_FAMILY_2"/>
    <property type="match status" value="1"/>
</dbReference>
<evidence type="ECO:0000313" key="5">
    <source>
        <dbReference type="EMBL" id="ATB36980.1"/>
    </source>
</evidence>
<dbReference type="AlphaFoldDB" id="A0A250J0C8"/>
<dbReference type="EMBL" id="CP022098">
    <property type="protein sequence ID" value="ATB36980.1"/>
    <property type="molecule type" value="Genomic_DNA"/>
</dbReference>
<keyword evidence="3" id="KW-0804">Transcription</keyword>
<dbReference type="PANTHER" id="PTHR46796:SF2">
    <property type="entry name" value="TRANSCRIPTIONAL REGULATORY PROTEIN"/>
    <property type="match status" value="1"/>
</dbReference>
<dbReference type="Gene3D" id="1.10.10.60">
    <property type="entry name" value="Homeodomain-like"/>
    <property type="match status" value="2"/>
</dbReference>
<keyword evidence="2" id="KW-0238">DNA-binding</keyword>
<dbReference type="Pfam" id="PF12833">
    <property type="entry name" value="HTH_18"/>
    <property type="match status" value="1"/>
</dbReference>
<feature type="domain" description="HTH araC/xylS-type" evidence="4">
    <location>
        <begin position="155"/>
        <end position="252"/>
    </location>
</feature>
<evidence type="ECO:0000256" key="1">
    <source>
        <dbReference type="ARBA" id="ARBA00023015"/>
    </source>
</evidence>
<sequence length="268" mass="30155">MESFTELPVPLPGLRVARGMTTSLHTGLKEHWGIGRIDEGDTEWWGNGRVRRSVPGCILLKQPGDVVRHLLHRGPTVFTVVTLPTDEVARVVREGEAEVTPQFEPGDPRAEPFHRLLDVACSGEDRFTLEVALAEALQALVATRGVRSDHSRPVRRALAFIRERLEEPITLEELATHVNFDKFHLCRAFRAQIGMPPHAYLTHLRVARAKELLTRGVRPSELAPLVGFYDQAQLTRHFRRLVGTTPGRYVKSPSDLRFRGVLRPSPQP</sequence>
<evidence type="ECO:0000259" key="4">
    <source>
        <dbReference type="PROSITE" id="PS01124"/>
    </source>
</evidence>
<dbReference type="InterPro" id="IPR018060">
    <property type="entry name" value="HTH_AraC"/>
</dbReference>
<evidence type="ECO:0000256" key="3">
    <source>
        <dbReference type="ARBA" id="ARBA00023163"/>
    </source>
</evidence>
<organism evidence="5 6">
    <name type="scientific">Cystobacter fuscus</name>
    <dbReference type="NCBI Taxonomy" id="43"/>
    <lineage>
        <taxon>Bacteria</taxon>
        <taxon>Pseudomonadati</taxon>
        <taxon>Myxococcota</taxon>
        <taxon>Myxococcia</taxon>
        <taxon>Myxococcales</taxon>
        <taxon>Cystobacterineae</taxon>
        <taxon>Archangiaceae</taxon>
        <taxon>Cystobacter</taxon>
    </lineage>
</organism>
<gene>
    <name evidence="5" type="ORF">CYFUS_002395</name>
</gene>
<evidence type="ECO:0000256" key="2">
    <source>
        <dbReference type="ARBA" id="ARBA00023125"/>
    </source>
</evidence>